<evidence type="ECO:0000256" key="6">
    <source>
        <dbReference type="ARBA" id="ARBA00022737"/>
    </source>
</evidence>
<evidence type="ECO:0000256" key="2">
    <source>
        <dbReference type="ARBA" id="ARBA00004496"/>
    </source>
</evidence>
<accession>A0A9D4MK40</accession>
<dbReference type="FunFam" id="2.60.40.10:FF:000345">
    <property type="entry name" value="Muscle M-line assembly protein unc-89"/>
    <property type="match status" value="1"/>
</dbReference>
<keyword evidence="11" id="KW-1015">Disulfide bond</keyword>
<dbReference type="InterPro" id="IPR017441">
    <property type="entry name" value="Protein_kinase_ATP_BS"/>
</dbReference>
<feature type="domain" description="Ig-like" evidence="18">
    <location>
        <begin position="969"/>
        <end position="1057"/>
    </location>
</feature>
<evidence type="ECO:0000259" key="19">
    <source>
        <dbReference type="PROSITE" id="PS50853"/>
    </source>
</evidence>
<evidence type="ECO:0000256" key="8">
    <source>
        <dbReference type="ARBA" id="ARBA00022840"/>
    </source>
</evidence>
<feature type="domain" description="Ig-like" evidence="18">
    <location>
        <begin position="1169"/>
        <end position="1257"/>
    </location>
</feature>
<evidence type="ECO:0000256" key="7">
    <source>
        <dbReference type="ARBA" id="ARBA00022741"/>
    </source>
</evidence>
<dbReference type="Gene3D" id="1.10.510.10">
    <property type="entry name" value="Transferase(Phosphotransferase) domain 1"/>
    <property type="match status" value="1"/>
</dbReference>
<dbReference type="FunFam" id="2.60.40.10:FF:000031">
    <property type="entry name" value="Myosin-binding protein C, slow type"/>
    <property type="match status" value="1"/>
</dbReference>
<dbReference type="InterPro" id="IPR003598">
    <property type="entry name" value="Ig_sub2"/>
</dbReference>
<dbReference type="PANTHER" id="PTHR47633:SF7">
    <property type="entry name" value="TITIN HOMOLOG"/>
    <property type="match status" value="1"/>
</dbReference>
<proteinExistence type="inferred from homology"/>
<dbReference type="InterPro" id="IPR036116">
    <property type="entry name" value="FN3_sf"/>
</dbReference>
<dbReference type="Pfam" id="PF07679">
    <property type="entry name" value="I-set"/>
    <property type="match status" value="6"/>
</dbReference>
<comment type="similarity">
    <text evidence="3">Belongs to the protein kinase superfamily. CAMK Ser/Thr protein kinase family.</text>
</comment>
<dbReference type="Gene3D" id="3.30.200.20">
    <property type="entry name" value="Phosphorylase Kinase, domain 1"/>
    <property type="match status" value="1"/>
</dbReference>
<dbReference type="GO" id="GO:0005634">
    <property type="term" value="C:nucleus"/>
    <property type="evidence" value="ECO:0007669"/>
    <property type="project" value="UniProtKB-SubCell"/>
</dbReference>
<evidence type="ECO:0000256" key="5">
    <source>
        <dbReference type="ARBA" id="ARBA00022490"/>
    </source>
</evidence>
<feature type="domain" description="Ig-like" evidence="18">
    <location>
        <begin position="1072"/>
        <end position="1158"/>
    </location>
</feature>
<dbReference type="InterPro" id="IPR007110">
    <property type="entry name" value="Ig-like_dom"/>
</dbReference>
<dbReference type="InterPro" id="IPR036179">
    <property type="entry name" value="Ig-like_dom_sf"/>
</dbReference>
<dbReference type="PRINTS" id="PR00014">
    <property type="entry name" value="FNTYPEIII"/>
</dbReference>
<evidence type="ECO:0000259" key="18">
    <source>
        <dbReference type="PROSITE" id="PS50835"/>
    </source>
</evidence>
<keyword evidence="9" id="KW-0130">Cell adhesion</keyword>
<dbReference type="InterPro" id="IPR011009">
    <property type="entry name" value="Kinase-like_dom_sf"/>
</dbReference>
<keyword evidence="7 15" id="KW-0547">Nucleotide-binding</keyword>
<feature type="region of interest" description="Disordered" evidence="16">
    <location>
        <begin position="925"/>
        <end position="969"/>
    </location>
</feature>
<reference evidence="20" key="2">
    <citation type="submission" date="2020-11" db="EMBL/GenBank/DDBJ databases">
        <authorList>
            <person name="McCartney M.A."/>
            <person name="Auch B."/>
            <person name="Kono T."/>
            <person name="Mallez S."/>
            <person name="Becker A."/>
            <person name="Gohl D.M."/>
            <person name="Silverstein K.A.T."/>
            <person name="Koren S."/>
            <person name="Bechman K.B."/>
            <person name="Herman A."/>
            <person name="Abrahante J.E."/>
            <person name="Garbe J."/>
        </authorList>
    </citation>
    <scope>NUCLEOTIDE SEQUENCE</scope>
    <source>
        <strain evidence="20">Duluth1</strain>
        <tissue evidence="20">Whole animal</tissue>
    </source>
</reference>
<name>A0A9D4MK40_DREPO</name>
<evidence type="ECO:0000256" key="11">
    <source>
        <dbReference type="ARBA" id="ARBA00023157"/>
    </source>
</evidence>
<dbReference type="Pfam" id="PF00069">
    <property type="entry name" value="Pkinase"/>
    <property type="match status" value="1"/>
</dbReference>
<evidence type="ECO:0000256" key="4">
    <source>
        <dbReference type="ARBA" id="ARBA00022433"/>
    </source>
</evidence>
<dbReference type="SUPFAM" id="SSF49265">
    <property type="entry name" value="Fibronectin type III"/>
    <property type="match status" value="1"/>
</dbReference>
<dbReference type="CDD" id="cd00096">
    <property type="entry name" value="Ig"/>
    <property type="match status" value="1"/>
</dbReference>
<evidence type="ECO:0000256" key="13">
    <source>
        <dbReference type="ARBA" id="ARBA00023242"/>
    </source>
</evidence>
<comment type="subcellular location">
    <subcellularLocation>
        <location evidence="2">Cytoplasm</location>
    </subcellularLocation>
    <subcellularLocation>
        <location evidence="1">Nucleus</location>
    </subcellularLocation>
</comment>
<dbReference type="SMART" id="SM00220">
    <property type="entry name" value="S_TKc"/>
    <property type="match status" value="1"/>
</dbReference>
<organism evidence="20 21">
    <name type="scientific">Dreissena polymorpha</name>
    <name type="common">Zebra mussel</name>
    <name type="synonym">Mytilus polymorpha</name>
    <dbReference type="NCBI Taxonomy" id="45954"/>
    <lineage>
        <taxon>Eukaryota</taxon>
        <taxon>Metazoa</taxon>
        <taxon>Spiralia</taxon>
        <taxon>Lophotrochozoa</taxon>
        <taxon>Mollusca</taxon>
        <taxon>Bivalvia</taxon>
        <taxon>Autobranchia</taxon>
        <taxon>Heteroconchia</taxon>
        <taxon>Euheterodonta</taxon>
        <taxon>Imparidentia</taxon>
        <taxon>Neoheterodontei</taxon>
        <taxon>Myida</taxon>
        <taxon>Dreissenoidea</taxon>
        <taxon>Dreissenidae</taxon>
        <taxon>Dreissena</taxon>
    </lineage>
</organism>
<dbReference type="Gene3D" id="2.60.40.10">
    <property type="entry name" value="Immunoglobulins"/>
    <property type="match status" value="7"/>
</dbReference>
<feature type="domain" description="Ig-like" evidence="18">
    <location>
        <begin position="610"/>
        <end position="695"/>
    </location>
</feature>
<protein>
    <submittedName>
        <fullName evidence="20">Uncharacterized protein</fullName>
    </submittedName>
</protein>
<keyword evidence="8 15" id="KW-0067">ATP-binding</keyword>
<dbReference type="EMBL" id="JAIWYP010000001">
    <property type="protein sequence ID" value="KAH3877134.1"/>
    <property type="molecule type" value="Genomic_DNA"/>
</dbReference>
<evidence type="ECO:0000256" key="14">
    <source>
        <dbReference type="ARBA" id="ARBA00023319"/>
    </source>
</evidence>
<evidence type="ECO:0000256" key="16">
    <source>
        <dbReference type="SAM" id="MobiDB-lite"/>
    </source>
</evidence>
<dbReference type="CDD" id="cd00063">
    <property type="entry name" value="FN3"/>
    <property type="match status" value="1"/>
</dbReference>
<feature type="binding site" evidence="15">
    <location>
        <position position="316"/>
    </location>
    <ligand>
        <name>ATP</name>
        <dbReference type="ChEBI" id="CHEBI:30616"/>
    </ligand>
</feature>
<feature type="domain" description="Ig-like" evidence="18">
    <location>
        <begin position="734"/>
        <end position="824"/>
    </location>
</feature>
<dbReference type="GO" id="GO:0032982">
    <property type="term" value="C:myosin filament"/>
    <property type="evidence" value="ECO:0007669"/>
    <property type="project" value="UniProtKB-KW"/>
</dbReference>
<feature type="domain" description="Fibronectin type-III" evidence="19">
    <location>
        <begin position="140"/>
        <end position="233"/>
    </location>
</feature>
<dbReference type="SUPFAM" id="SSF56112">
    <property type="entry name" value="Protein kinase-like (PK-like)"/>
    <property type="match status" value="1"/>
</dbReference>
<dbReference type="FunFam" id="3.30.200.20:FF:000249">
    <property type="entry name" value="twitchin isoform X2"/>
    <property type="match status" value="1"/>
</dbReference>
<dbReference type="Pfam" id="PF00041">
    <property type="entry name" value="fn3"/>
    <property type="match status" value="1"/>
</dbReference>
<dbReference type="SMART" id="SM00060">
    <property type="entry name" value="FN3"/>
    <property type="match status" value="1"/>
</dbReference>
<dbReference type="GO" id="GO:0031674">
    <property type="term" value="C:I band"/>
    <property type="evidence" value="ECO:0007669"/>
    <property type="project" value="UniProtKB-ARBA"/>
</dbReference>
<dbReference type="InterPro" id="IPR000719">
    <property type="entry name" value="Prot_kinase_dom"/>
</dbReference>
<dbReference type="FunFam" id="2.60.40.10:FF:000107">
    <property type="entry name" value="Myosin, light chain kinase a"/>
    <property type="match status" value="2"/>
</dbReference>
<evidence type="ECO:0000313" key="21">
    <source>
        <dbReference type="Proteomes" id="UP000828390"/>
    </source>
</evidence>
<keyword evidence="6" id="KW-0677">Repeat</keyword>
<dbReference type="PROSITE" id="PS50011">
    <property type="entry name" value="PROTEIN_KINASE_DOM"/>
    <property type="match status" value="1"/>
</dbReference>
<dbReference type="FunFam" id="1.10.510.10:FF:000321">
    <property type="entry name" value="Bent, isoform C"/>
    <property type="match status" value="1"/>
</dbReference>
<dbReference type="InterPro" id="IPR013783">
    <property type="entry name" value="Ig-like_fold"/>
</dbReference>
<dbReference type="Proteomes" id="UP000828390">
    <property type="component" value="Unassembled WGS sequence"/>
</dbReference>
<keyword evidence="14" id="KW-0393">Immunoglobulin domain</keyword>
<evidence type="ECO:0000313" key="20">
    <source>
        <dbReference type="EMBL" id="KAH3877134.1"/>
    </source>
</evidence>
<dbReference type="InterPro" id="IPR013098">
    <property type="entry name" value="Ig_I-set"/>
</dbReference>
<dbReference type="GO" id="GO:0005524">
    <property type="term" value="F:ATP binding"/>
    <property type="evidence" value="ECO:0007669"/>
    <property type="project" value="UniProtKB-UniRule"/>
</dbReference>
<dbReference type="PANTHER" id="PTHR47633">
    <property type="entry name" value="IMMUNOGLOBULIN"/>
    <property type="match status" value="1"/>
</dbReference>
<dbReference type="AlphaFoldDB" id="A0A9D4MK40"/>
<reference evidence="20" key="1">
    <citation type="journal article" date="2019" name="bioRxiv">
        <title>The Genome of the Zebra Mussel, Dreissena polymorpha: A Resource for Invasive Species Research.</title>
        <authorList>
            <person name="McCartney M.A."/>
            <person name="Auch B."/>
            <person name="Kono T."/>
            <person name="Mallez S."/>
            <person name="Zhang Y."/>
            <person name="Obille A."/>
            <person name="Becker A."/>
            <person name="Abrahante J.E."/>
            <person name="Garbe J."/>
            <person name="Badalamenti J.P."/>
            <person name="Herman A."/>
            <person name="Mangelson H."/>
            <person name="Liachko I."/>
            <person name="Sullivan S."/>
            <person name="Sone E.D."/>
            <person name="Koren S."/>
            <person name="Silverstein K.A.T."/>
            <person name="Beckman K.B."/>
            <person name="Gohl D.M."/>
        </authorList>
    </citation>
    <scope>NUCLEOTIDE SEQUENCE</scope>
    <source>
        <strain evidence="20">Duluth1</strain>
        <tissue evidence="20">Whole animal</tissue>
    </source>
</reference>
<dbReference type="PROSITE" id="PS00107">
    <property type="entry name" value="PROTEIN_KINASE_ATP"/>
    <property type="match status" value="1"/>
</dbReference>
<evidence type="ECO:0000256" key="3">
    <source>
        <dbReference type="ARBA" id="ARBA00006692"/>
    </source>
</evidence>
<dbReference type="GO" id="GO:0007155">
    <property type="term" value="P:cell adhesion"/>
    <property type="evidence" value="ECO:0007669"/>
    <property type="project" value="UniProtKB-KW"/>
</dbReference>
<dbReference type="FunFam" id="2.60.40.10:FF:000557">
    <property type="entry name" value="Myosin binding protein Ha"/>
    <property type="match status" value="1"/>
</dbReference>
<dbReference type="GO" id="GO:0008092">
    <property type="term" value="F:cytoskeletal protein binding"/>
    <property type="evidence" value="ECO:0007669"/>
    <property type="project" value="UniProtKB-ARBA"/>
</dbReference>
<dbReference type="InterPro" id="IPR003599">
    <property type="entry name" value="Ig_sub"/>
</dbReference>
<keyword evidence="13" id="KW-0539">Nucleus</keyword>
<evidence type="ECO:0000256" key="12">
    <source>
        <dbReference type="ARBA" id="ARBA00023179"/>
    </source>
</evidence>
<evidence type="ECO:0000259" key="17">
    <source>
        <dbReference type="PROSITE" id="PS50011"/>
    </source>
</evidence>
<dbReference type="PROSITE" id="PS50835">
    <property type="entry name" value="IG_LIKE"/>
    <property type="match status" value="6"/>
</dbReference>
<dbReference type="SMART" id="SM00408">
    <property type="entry name" value="IGc2"/>
    <property type="match status" value="6"/>
</dbReference>
<sequence>METVQTLIVREVFGEDQDEYLCKATNRGGSKTSRADLEISSAPKINVPPRFQSVSAYEKGEDVVIKIPFTGNPKPSVKWLRDNTAVSGHRYNIDVTERHALLTIKSATKEDSGPWRLTLENDLGSDSAIIKIQINDRPGPPRFPTVENILADSCTLVWKAPLDDGGSFISDYIIEKCELPSSSWIRVGTNRLTVHNVTGLSPGKDYQFRVFAENLYGRSDPSEPTKPIKTEQVSERRKGMDDDFGRRQRGHYDGPKINDYDKFYYDLWKKYVPQPVEIKQDSVYDYYDILEELGSGAFGVVHRCVEKATGNVFVAKFINTPYPLDKYTVKNEINMMNQLHHPKLLNLKDAFEDKQEMVLILEFLAGGELFDRIAAEDYKMSEAEVINYMIQVCHGLSHMHENSIVHLDIKPENVMCETKKSNNVKIIDFGLATKLNPDEIVKVTTATAEFAAPEIVDHEPVGFYTDMWAVGVLAYVLLSGLSPFAGEDDLETLENVKSGDWDFDADAFANVSDEGKDFIRKLLIKQPQARMTVHQALEHAWLKGDHSDRTHRIPASRYDKIRARIQARYADWPLPMPAIGRLANYSSLRKHNPKEYCIYDAYFDRREAIPRFIRKPRTCIVTEGQSAKFDCKIIAASPPIVTWHFDGVQLTQSVKYMQKYRGKEYELKISRVKMEDKGEYSVKAENSFGRREEIGVLKVDAAPEQQAVPRDTTPRRRAVSEVKEFTPPNLDHQPDFELGLRPRIIQLGGQFKLSTVVDATPPPKVTWFKDGKELSSNSHITIQYFHGVCTLEINSAKVEDTGIYRCLAINDLGEHDTSSKVIVEDRAGGPFKLRKGSMSALSSSSYSTPSTPSANYTSSNMYDSSSSSALFTRSTSMYGAPSYTPVHSPFSSRRISALTSKYGSDYSTSSNYKSNYDSVGSSGYGSSYSGSSNKYSTSNYSSSRSSKYDTSSSFSSGTRRSKRNENEAPAFADDLSPVTLIEGGRLVLKCAVSGKPDPSIDWFKDGMNVKLSDNVTTRYRAGLCSLTIPDVTSLDSGVYVCRASNDEGQAELTAHVAVKPKVLHKGPLPDLPKFLRPPQGQMVADGDPAIIECEVTGNAEVTWYRGREVILQNEDFKFETSGNVHRLRINEIFPEDSGTYRAEATNDTGSTSSYFTLFVNVPDEEPSGPVFQRFPRSLHVDEGTEVTLSCTLDEAHTVTWLKGTQILDESGRYKISVGNNSSTLVIPTVLAPDADVFSVEATNHRGNSLWTFSLSVNVSSSPCADIDLAQLIRAMN</sequence>
<dbReference type="InterPro" id="IPR003961">
    <property type="entry name" value="FN3_dom"/>
</dbReference>
<feature type="domain" description="Ig-like" evidence="18">
    <location>
        <begin position="43"/>
        <end position="135"/>
    </location>
</feature>
<keyword evidence="4" id="KW-0787">Thick filament</keyword>
<evidence type="ECO:0000256" key="15">
    <source>
        <dbReference type="PROSITE-ProRule" id="PRU10141"/>
    </source>
</evidence>
<dbReference type="FunFam" id="2.60.40.10:FF:000160">
    <property type="entry name" value="Titin a"/>
    <property type="match status" value="1"/>
</dbReference>
<keyword evidence="10" id="KW-0175">Coiled coil</keyword>
<evidence type="ECO:0000256" key="10">
    <source>
        <dbReference type="ARBA" id="ARBA00023054"/>
    </source>
</evidence>
<keyword evidence="12" id="KW-0514">Muscle protein</keyword>
<dbReference type="InterPro" id="IPR008271">
    <property type="entry name" value="Ser/Thr_kinase_AS"/>
</dbReference>
<feature type="region of interest" description="Disordered" evidence="16">
    <location>
        <begin position="840"/>
        <end position="862"/>
    </location>
</feature>
<dbReference type="SMART" id="SM00409">
    <property type="entry name" value="IG"/>
    <property type="match status" value="6"/>
</dbReference>
<feature type="domain" description="Protein kinase" evidence="17">
    <location>
        <begin position="287"/>
        <end position="542"/>
    </location>
</feature>
<dbReference type="GO" id="GO:0004672">
    <property type="term" value="F:protein kinase activity"/>
    <property type="evidence" value="ECO:0007669"/>
    <property type="project" value="InterPro"/>
</dbReference>
<dbReference type="SUPFAM" id="SSF48726">
    <property type="entry name" value="Immunoglobulin"/>
    <property type="match status" value="6"/>
</dbReference>
<keyword evidence="21" id="KW-1185">Reference proteome</keyword>
<dbReference type="PROSITE" id="PS00108">
    <property type="entry name" value="PROTEIN_KINASE_ST"/>
    <property type="match status" value="1"/>
</dbReference>
<feature type="compositionally biased region" description="Low complexity" evidence="16">
    <location>
        <begin position="925"/>
        <end position="958"/>
    </location>
</feature>
<evidence type="ECO:0000256" key="9">
    <source>
        <dbReference type="ARBA" id="ARBA00022889"/>
    </source>
</evidence>
<dbReference type="PROSITE" id="PS50853">
    <property type="entry name" value="FN3"/>
    <property type="match status" value="1"/>
</dbReference>
<feature type="region of interest" description="Disordered" evidence="16">
    <location>
        <begin position="220"/>
        <end position="251"/>
    </location>
</feature>
<dbReference type="GO" id="GO:0031672">
    <property type="term" value="C:A band"/>
    <property type="evidence" value="ECO:0007669"/>
    <property type="project" value="UniProtKB-ARBA"/>
</dbReference>
<evidence type="ECO:0000256" key="1">
    <source>
        <dbReference type="ARBA" id="ARBA00004123"/>
    </source>
</evidence>
<gene>
    <name evidence="20" type="ORF">DPMN_000991</name>
</gene>
<comment type="caution">
    <text evidence="20">The sequence shown here is derived from an EMBL/GenBank/DDBJ whole genome shotgun (WGS) entry which is preliminary data.</text>
</comment>
<keyword evidence="5" id="KW-0963">Cytoplasm</keyword>